<proteinExistence type="inferred from homology"/>
<keyword evidence="6 7" id="KW-0472">Membrane</keyword>
<comment type="similarity">
    <text evidence="7">Belongs to the binding-protein-dependent transport system permease family.</text>
</comment>
<dbReference type="Pfam" id="PF00528">
    <property type="entry name" value="BPD_transp_1"/>
    <property type="match status" value="1"/>
</dbReference>
<feature type="transmembrane region" description="Helical" evidence="7">
    <location>
        <begin position="332"/>
        <end position="356"/>
    </location>
</feature>
<keyword evidence="3" id="KW-1003">Cell membrane</keyword>
<dbReference type="CDD" id="cd06261">
    <property type="entry name" value="TM_PBP2"/>
    <property type="match status" value="1"/>
</dbReference>
<feature type="transmembrane region" description="Helical" evidence="7">
    <location>
        <begin position="226"/>
        <end position="249"/>
    </location>
</feature>
<feature type="domain" description="ABC transmembrane type-1" evidence="8">
    <location>
        <begin position="161"/>
        <end position="357"/>
    </location>
</feature>
<gene>
    <name evidence="9" type="ORF">F4148_04995</name>
</gene>
<keyword evidence="2 7" id="KW-0813">Transport</keyword>
<evidence type="ECO:0000256" key="1">
    <source>
        <dbReference type="ARBA" id="ARBA00004651"/>
    </source>
</evidence>
<keyword evidence="5 7" id="KW-1133">Transmembrane helix</keyword>
<accession>A0A6B1FVI2</accession>
<evidence type="ECO:0000256" key="3">
    <source>
        <dbReference type="ARBA" id="ARBA00022475"/>
    </source>
</evidence>
<dbReference type="InterPro" id="IPR000515">
    <property type="entry name" value="MetI-like"/>
</dbReference>
<evidence type="ECO:0000256" key="5">
    <source>
        <dbReference type="ARBA" id="ARBA00022989"/>
    </source>
</evidence>
<sequence>MNDSETEERFDVTKQVSYGRLIYLRFLRNHAAVVAAFALVFIYLITLVCPFFAPYDPNTRFLEKVAHPPLLPTFIDADGQFHLRPFVYGTVQSRDPKTMERMYTKDTTQRFPLQLFVRGDEYTFLFWDSDLHLFGAQDSPVFLLGTDTQGRDLFSRILFGGRISTTVGLIGVAISLLLGIVIGMASGYLGGAVDAVIQRGIEVLLSFPSLPLWMALSLSLPRHWSSIRIFLLITILLSIVGWGGLARVVRGMTLAVKSEEFVLASRMGGGGTWWILIRHILPTNLSYVIVAATLAVPGIILGETALSFLGLGIQPPMISWGVLLQDAQKVSFLSQMPWLIAPAFFIMATVLAFNFIGDGLRDALDPYSNF</sequence>
<name>A0A6B1FVI2_9CHLR</name>
<feature type="transmembrane region" description="Helical" evidence="7">
    <location>
        <begin position="163"/>
        <end position="189"/>
    </location>
</feature>
<dbReference type="GO" id="GO:0055085">
    <property type="term" value="P:transmembrane transport"/>
    <property type="evidence" value="ECO:0007669"/>
    <property type="project" value="InterPro"/>
</dbReference>
<evidence type="ECO:0000256" key="2">
    <source>
        <dbReference type="ARBA" id="ARBA00022448"/>
    </source>
</evidence>
<dbReference type="PANTHER" id="PTHR43386:SF1">
    <property type="entry name" value="D,D-DIPEPTIDE TRANSPORT SYSTEM PERMEASE PROTEIN DDPC-RELATED"/>
    <property type="match status" value="1"/>
</dbReference>
<evidence type="ECO:0000256" key="6">
    <source>
        <dbReference type="ARBA" id="ARBA00023136"/>
    </source>
</evidence>
<evidence type="ECO:0000256" key="7">
    <source>
        <dbReference type="RuleBase" id="RU363032"/>
    </source>
</evidence>
<dbReference type="AlphaFoldDB" id="A0A6B1FVI2"/>
<dbReference type="Gene3D" id="1.10.3720.10">
    <property type="entry name" value="MetI-like"/>
    <property type="match status" value="1"/>
</dbReference>
<dbReference type="SUPFAM" id="SSF161098">
    <property type="entry name" value="MetI-like"/>
    <property type="match status" value="1"/>
</dbReference>
<dbReference type="Pfam" id="PF12911">
    <property type="entry name" value="OppC_N"/>
    <property type="match status" value="1"/>
</dbReference>
<dbReference type="PROSITE" id="PS50928">
    <property type="entry name" value="ABC_TM1"/>
    <property type="match status" value="1"/>
</dbReference>
<reference evidence="9" key="1">
    <citation type="submission" date="2019-09" db="EMBL/GenBank/DDBJ databases">
        <title>Characterisation of the sponge microbiome using genome-centric metagenomics.</title>
        <authorList>
            <person name="Engelberts J.P."/>
            <person name="Robbins S.J."/>
            <person name="De Goeij J.M."/>
            <person name="Aranda M."/>
            <person name="Bell S.C."/>
            <person name="Webster N.S."/>
        </authorList>
    </citation>
    <scope>NUCLEOTIDE SEQUENCE</scope>
    <source>
        <strain evidence="9">SB0675_bin_29</strain>
    </source>
</reference>
<dbReference type="InterPro" id="IPR035906">
    <property type="entry name" value="MetI-like_sf"/>
</dbReference>
<keyword evidence="4 7" id="KW-0812">Transmembrane</keyword>
<dbReference type="EMBL" id="VYDA01000187">
    <property type="protein sequence ID" value="MYH61123.1"/>
    <property type="molecule type" value="Genomic_DNA"/>
</dbReference>
<dbReference type="InterPro" id="IPR050366">
    <property type="entry name" value="BP-dependent_transpt_permease"/>
</dbReference>
<protein>
    <submittedName>
        <fullName evidence="9">ABC transporter permease</fullName>
    </submittedName>
</protein>
<feature type="transmembrane region" description="Helical" evidence="7">
    <location>
        <begin position="287"/>
        <end position="311"/>
    </location>
</feature>
<comment type="caution">
    <text evidence="9">The sequence shown here is derived from an EMBL/GenBank/DDBJ whole genome shotgun (WGS) entry which is preliminary data.</text>
</comment>
<dbReference type="PANTHER" id="PTHR43386">
    <property type="entry name" value="OLIGOPEPTIDE TRANSPORT SYSTEM PERMEASE PROTEIN APPC"/>
    <property type="match status" value="1"/>
</dbReference>
<evidence type="ECO:0000256" key="4">
    <source>
        <dbReference type="ARBA" id="ARBA00022692"/>
    </source>
</evidence>
<dbReference type="InterPro" id="IPR025966">
    <property type="entry name" value="OppC_N"/>
</dbReference>
<organism evidence="9">
    <name type="scientific">Caldilineaceae bacterium SB0675_bin_29</name>
    <dbReference type="NCBI Taxonomy" id="2605266"/>
    <lineage>
        <taxon>Bacteria</taxon>
        <taxon>Bacillati</taxon>
        <taxon>Chloroflexota</taxon>
        <taxon>Caldilineae</taxon>
        <taxon>Caldilineales</taxon>
        <taxon>Caldilineaceae</taxon>
    </lineage>
</organism>
<evidence type="ECO:0000313" key="9">
    <source>
        <dbReference type="EMBL" id="MYH61123.1"/>
    </source>
</evidence>
<feature type="transmembrane region" description="Helical" evidence="7">
    <location>
        <begin position="30"/>
        <end position="53"/>
    </location>
</feature>
<comment type="subcellular location">
    <subcellularLocation>
        <location evidence="1 7">Cell membrane</location>
        <topology evidence="1 7">Multi-pass membrane protein</topology>
    </subcellularLocation>
</comment>
<dbReference type="GO" id="GO:0005886">
    <property type="term" value="C:plasma membrane"/>
    <property type="evidence" value="ECO:0007669"/>
    <property type="project" value="UniProtKB-SubCell"/>
</dbReference>
<evidence type="ECO:0000259" key="8">
    <source>
        <dbReference type="PROSITE" id="PS50928"/>
    </source>
</evidence>